<dbReference type="PANTHER" id="PTHR12904">
    <property type="match status" value="1"/>
</dbReference>
<feature type="domain" description="Zer-1-like leucine-rich repeats region" evidence="3">
    <location>
        <begin position="202"/>
        <end position="328"/>
    </location>
</feature>
<dbReference type="InterPro" id="IPR011989">
    <property type="entry name" value="ARM-like"/>
</dbReference>
<gene>
    <name evidence="4" type="ORF">g.16276</name>
</gene>
<dbReference type="SUPFAM" id="SSF52047">
    <property type="entry name" value="RNI-like"/>
    <property type="match status" value="1"/>
</dbReference>
<dbReference type="Pfam" id="PF25013">
    <property type="entry name" value="LRR_Zer-1"/>
    <property type="match status" value="1"/>
</dbReference>
<dbReference type="EMBL" id="GGYP01002592">
    <property type="protein sequence ID" value="MDE47363.1"/>
    <property type="molecule type" value="Transcribed_RNA"/>
</dbReference>
<evidence type="ECO:0000259" key="3">
    <source>
        <dbReference type="Pfam" id="PF25013"/>
    </source>
</evidence>
<dbReference type="InterPro" id="IPR051341">
    <property type="entry name" value="Zyg-11_UBL_adapter"/>
</dbReference>
<dbReference type="InterPro" id="IPR055142">
    <property type="entry name" value="ZER1-like_C"/>
</dbReference>
<evidence type="ECO:0000259" key="2">
    <source>
        <dbReference type="Pfam" id="PF22964"/>
    </source>
</evidence>
<accession>A0A6G1SBP8</accession>
<feature type="domain" description="Protein zer-1 homolog-like C-terminal" evidence="2">
    <location>
        <begin position="403"/>
        <end position="757"/>
    </location>
</feature>
<dbReference type="Gene3D" id="3.80.10.10">
    <property type="entry name" value="Ribonuclease Inhibitor"/>
    <property type="match status" value="1"/>
</dbReference>
<dbReference type="AlphaFoldDB" id="A0A6G1SBP8"/>
<dbReference type="Gene3D" id="1.25.10.10">
    <property type="entry name" value="Leucine-rich Repeat Variant"/>
    <property type="match status" value="1"/>
</dbReference>
<proteinExistence type="predicted"/>
<organism evidence="4">
    <name type="scientific">Aceria tosichella</name>
    <name type="common">wheat curl mite</name>
    <dbReference type="NCBI Taxonomy" id="561515"/>
    <lineage>
        <taxon>Eukaryota</taxon>
        <taxon>Metazoa</taxon>
        <taxon>Ecdysozoa</taxon>
        <taxon>Arthropoda</taxon>
        <taxon>Chelicerata</taxon>
        <taxon>Arachnida</taxon>
        <taxon>Acari</taxon>
        <taxon>Acariformes</taxon>
        <taxon>Trombidiformes</taxon>
        <taxon>Prostigmata</taxon>
        <taxon>Eupodina</taxon>
        <taxon>Eriophyoidea</taxon>
        <taxon>Eriophyidae</taxon>
        <taxon>Eriophyinae</taxon>
        <taxon>Aceriini</taxon>
        <taxon>Aceria</taxon>
    </lineage>
</organism>
<evidence type="ECO:0000313" key="4">
    <source>
        <dbReference type="EMBL" id="MDE47363.1"/>
    </source>
</evidence>
<sequence length="803" mass="91249">MDSLIIHYDTPEPLKVLCLNKIIREPNNLCHNIRYMSRRSQISVMPTEISDLIAVAFRDYALRNKLPESECDNFFRHFKHKYIPLNRIDFSGLPISEQIFIEFLNDYKHLLNDINILGCPSLVHFDLTALNMLRLSHGEKTLIIGQVPASQDQILSQERIFHDDLRVKKLVLHKVYPRRHGTDEFCVNQKLSQFLTHSMSSTLKYLDLSHCLVGKGSALMHLESLEILILHNCILTYPDVISTVCHLKRLRVLDLSREIRDVNEDDQTIIRETQKEDPGLLDQIVTKLPQLTSLDISGTNYIGSKDRNISVFESRIDRPFEFLGLFHTGNDAAYRSCIPAIKVAGEANETQILNACEAYVDRPKQLDKALNDLYNVYKTITPSETFNSVQRALEVVLSILNGHISDEQVAVNMTAALWCIVKINVATKNLNDAKVRRTITSRLLDVMHYHKSSRHNKTILINGGLTLLFLPDIICEHSRVASITLFMCQDEDQRVQSFGTTLLNTLATQVGGDQKVYIGELKAIETMTDIIKAKIKQNTCDEILETAWSTLWNITDETPANCERFLLCDGFEAFEDCMDKFSSNKEVLRNIMGLLGNVAECNELRKNFMQARYIKRFESLLSSSIDGIECSYNACGILAHLISDGPEFWNKYLRGTVSREEVMIKMCAAINGWPINSRRNINYRSFEPIVRLLDLGIAPAAQYWAAFALANLTRINPAKYCSMLLPFGGLTKLRRLVANPARTAPFVSNLAAITIYQYDRFEQEQTLAGLEQCDSIDLEMVKNFRAESNNNGDGTSEMGEILL</sequence>
<dbReference type="PANTHER" id="PTHR12904:SF23">
    <property type="entry name" value="PROTEIN ZER-1 HOMOLOG"/>
    <property type="match status" value="1"/>
</dbReference>
<dbReference type="SUPFAM" id="SSF48371">
    <property type="entry name" value="ARM repeat"/>
    <property type="match status" value="1"/>
</dbReference>
<reference evidence="4" key="1">
    <citation type="submission" date="2018-10" db="EMBL/GenBank/DDBJ databases">
        <title>Transcriptome assembly of Aceria tosichella (Wheat curl mite) Type 2.</title>
        <authorList>
            <person name="Scully E.D."/>
            <person name="Geib S.M."/>
            <person name="Palmer N.A."/>
            <person name="Gupta A.K."/>
            <person name="Sarath G."/>
            <person name="Tatineni S."/>
        </authorList>
    </citation>
    <scope>NUCLEOTIDE SEQUENCE</scope>
    <source>
        <strain evidence="4">LincolnNE</strain>
    </source>
</reference>
<evidence type="ECO:0000256" key="1">
    <source>
        <dbReference type="ARBA" id="ARBA00022786"/>
    </source>
</evidence>
<keyword evidence="1" id="KW-0833">Ubl conjugation pathway</keyword>
<dbReference type="GO" id="GO:0031462">
    <property type="term" value="C:Cul2-RING ubiquitin ligase complex"/>
    <property type="evidence" value="ECO:0007669"/>
    <property type="project" value="TreeGrafter"/>
</dbReference>
<protein>
    <submittedName>
        <fullName evidence="4">Protein zer-1</fullName>
    </submittedName>
</protein>
<dbReference type="InterPro" id="IPR056845">
    <property type="entry name" value="LRR_Zer-1"/>
</dbReference>
<dbReference type="Pfam" id="PF22964">
    <property type="entry name" value="ZER1-like_2nd"/>
    <property type="match status" value="1"/>
</dbReference>
<name>A0A6G1SBP8_9ACAR</name>
<dbReference type="InterPro" id="IPR032675">
    <property type="entry name" value="LRR_dom_sf"/>
</dbReference>
<dbReference type="InterPro" id="IPR016024">
    <property type="entry name" value="ARM-type_fold"/>
</dbReference>